<dbReference type="GO" id="GO:0005886">
    <property type="term" value="C:plasma membrane"/>
    <property type="evidence" value="ECO:0007669"/>
    <property type="project" value="UniProtKB-SubCell"/>
</dbReference>
<dbReference type="PATRIC" id="fig|237258.4.peg.1609"/>
<evidence type="ECO:0000313" key="7">
    <source>
        <dbReference type="EMBL" id="OEL11897.1"/>
    </source>
</evidence>
<evidence type="ECO:0000256" key="2">
    <source>
        <dbReference type="ARBA" id="ARBA00022475"/>
    </source>
</evidence>
<dbReference type="EMBL" id="MKGI01000014">
    <property type="protein sequence ID" value="OEL11897.1"/>
    <property type="molecule type" value="Genomic_DNA"/>
</dbReference>
<comment type="caution">
    <text evidence="7">The sequence shown here is derived from an EMBL/GenBank/DDBJ whole genome shotgun (WGS) entry which is preliminary data.</text>
</comment>
<keyword evidence="2" id="KW-1003">Cell membrane</keyword>
<evidence type="ECO:0000256" key="1">
    <source>
        <dbReference type="ARBA" id="ARBA00004533"/>
    </source>
</evidence>
<keyword evidence="4 7" id="KW-0808">Transferase</keyword>
<dbReference type="PANTHER" id="PTHR30606:SF10">
    <property type="entry name" value="PHOSPHATIDYLINOSITOL MANNOSIDE ACYLTRANSFERASE"/>
    <property type="match status" value="1"/>
</dbReference>
<comment type="subcellular location">
    <subcellularLocation>
        <location evidence="1">Cell inner membrane</location>
    </subcellularLocation>
</comment>
<name>A0A1E5UGC9_9FLAO</name>
<proteinExistence type="predicted"/>
<reference evidence="7 8" key="1">
    <citation type="submission" date="2016-09" db="EMBL/GenBank/DDBJ databases">
        <authorList>
            <person name="Capua I."/>
            <person name="De Benedictis P."/>
            <person name="Joannis T."/>
            <person name="Lombin L.H."/>
            <person name="Cattoli G."/>
        </authorList>
    </citation>
    <scope>NUCLEOTIDE SEQUENCE [LARGE SCALE GENOMIC DNA]</scope>
    <source>
        <strain evidence="7 8">NRS-1</strain>
    </source>
</reference>
<evidence type="ECO:0000256" key="3">
    <source>
        <dbReference type="ARBA" id="ARBA00022519"/>
    </source>
</evidence>
<dbReference type="GO" id="GO:0016746">
    <property type="term" value="F:acyltransferase activity"/>
    <property type="evidence" value="ECO:0007669"/>
    <property type="project" value="UniProtKB-KW"/>
</dbReference>
<dbReference type="AlphaFoldDB" id="A0A1E5UGC9"/>
<keyword evidence="3" id="KW-0997">Cell inner membrane</keyword>
<gene>
    <name evidence="7" type="ORF">BHF72_1655</name>
</gene>
<evidence type="ECO:0000313" key="8">
    <source>
        <dbReference type="Proteomes" id="UP000095601"/>
    </source>
</evidence>
<dbReference type="InterPro" id="IPR004960">
    <property type="entry name" value="LipA_acyltrans"/>
</dbReference>
<keyword evidence="5" id="KW-0472">Membrane</keyword>
<sequence length="270" mass="32604">MSDFIFFILYYIAGYRKKVVFENIKNSFPEKSDEEIKKISKKFYHNFSDYIVETLKAFTISDESLHQRVQHINLEVFSESQKKQKNVMMLSGHVFNWEWFNSLATIIPQEKCFPIYRKMQNPFWEEKIRKIRSRYGNEALEADDVMKHILRNPNDGNSAYMFVADQTPHISMVNFGLKFLNQKTPAFIGYDRLSSRMNVTFVYCEMEKVKRGHYKVTYHEILPDNDKFEPYEVVKKFHKNLEKTINKNPDNWLWSHKRWKYKDAIKHYDE</sequence>
<dbReference type="CDD" id="cd07984">
    <property type="entry name" value="LPLAT_LABLAT-like"/>
    <property type="match status" value="1"/>
</dbReference>
<dbReference type="Pfam" id="PF03279">
    <property type="entry name" value="Lip_A_acyltrans"/>
    <property type="match status" value="1"/>
</dbReference>
<dbReference type="STRING" id="237258.SAMN04489756_11749"/>
<evidence type="ECO:0000256" key="5">
    <source>
        <dbReference type="ARBA" id="ARBA00023136"/>
    </source>
</evidence>
<evidence type="ECO:0000256" key="6">
    <source>
        <dbReference type="ARBA" id="ARBA00023315"/>
    </source>
</evidence>
<protein>
    <submittedName>
        <fullName evidence="7">Bacterial lipid A biosynthesis acyltransferase family protein</fullName>
    </submittedName>
</protein>
<evidence type="ECO:0000256" key="4">
    <source>
        <dbReference type="ARBA" id="ARBA00022679"/>
    </source>
</evidence>
<keyword evidence="6 7" id="KW-0012">Acyltransferase</keyword>
<organism evidence="7 8">
    <name type="scientific">Cloacibacterium normanense</name>
    <dbReference type="NCBI Taxonomy" id="237258"/>
    <lineage>
        <taxon>Bacteria</taxon>
        <taxon>Pseudomonadati</taxon>
        <taxon>Bacteroidota</taxon>
        <taxon>Flavobacteriia</taxon>
        <taxon>Flavobacteriales</taxon>
        <taxon>Weeksellaceae</taxon>
    </lineage>
</organism>
<keyword evidence="8" id="KW-1185">Reference proteome</keyword>
<dbReference type="PANTHER" id="PTHR30606">
    <property type="entry name" value="LIPID A BIOSYNTHESIS LAUROYL ACYLTRANSFERASE"/>
    <property type="match status" value="1"/>
</dbReference>
<accession>A0A1E5UGC9</accession>
<dbReference type="GO" id="GO:0009247">
    <property type="term" value="P:glycolipid biosynthetic process"/>
    <property type="evidence" value="ECO:0007669"/>
    <property type="project" value="UniProtKB-ARBA"/>
</dbReference>
<dbReference type="Proteomes" id="UP000095601">
    <property type="component" value="Unassembled WGS sequence"/>
</dbReference>